<evidence type="ECO:0000313" key="2">
    <source>
        <dbReference type="EMBL" id="KAI1873384.1"/>
    </source>
</evidence>
<protein>
    <submittedName>
        <fullName evidence="2">Uncharacterized protein</fullName>
    </submittedName>
</protein>
<evidence type="ECO:0000313" key="3">
    <source>
        <dbReference type="Proteomes" id="UP000829685"/>
    </source>
</evidence>
<keyword evidence="3" id="KW-1185">Reference proteome</keyword>
<evidence type="ECO:0000256" key="1">
    <source>
        <dbReference type="SAM" id="MobiDB-lite"/>
    </source>
</evidence>
<dbReference type="Proteomes" id="UP000829685">
    <property type="component" value="Unassembled WGS sequence"/>
</dbReference>
<dbReference type="AlphaFoldDB" id="A0A9Q0AS07"/>
<reference evidence="2" key="1">
    <citation type="submission" date="2021-03" db="EMBL/GenBank/DDBJ databases">
        <title>Revisited historic fungal species revealed as producer of novel bioactive compounds through whole genome sequencing and comparative genomics.</title>
        <authorList>
            <person name="Vignolle G.A."/>
            <person name="Hochenegger N."/>
            <person name="Mach R.L."/>
            <person name="Mach-Aigner A.R."/>
            <person name="Javad Rahimi M."/>
            <person name="Salim K.A."/>
            <person name="Chan C.M."/>
            <person name="Lim L.B.L."/>
            <person name="Cai F."/>
            <person name="Druzhinina I.S."/>
            <person name="U'Ren J.M."/>
            <person name="Derntl C."/>
        </authorList>
    </citation>
    <scope>NUCLEOTIDE SEQUENCE</scope>
    <source>
        <strain evidence="2">TUCIM 5799</strain>
    </source>
</reference>
<gene>
    <name evidence="2" type="ORF">JX265_005006</name>
</gene>
<sequence length="307" mass="32025">MGNPEEAAAAAAAHQPHEDDPPPPYTEDDGKAPPLPPRDTKNNPFLAARRGPRASSSKEPPQLVNLPRKFPPAFGMYYQKAVRIPTFNLGAEEDQPAFAVTFHTVGHSSSPQLVLHSTADPGSAPLAIAERTGRLGHRSVVTLPAPPGPGSESESVTEEVHAHVSITSVAYGFSVEVGEGASARREKFEWRSSKGSEVKSLGSGKGSPGRKLVRLSTEADGVGGTRAVRDQGSSSDGREVVAAWADNPKWSGNKAGGFQFLGSGATGELGDRFSVMAVATALRIWEMINESSLQSAATGGSVEPGAG</sequence>
<comment type="caution">
    <text evidence="2">The sequence shown here is derived from an EMBL/GenBank/DDBJ whole genome shotgun (WGS) entry which is preliminary data.</text>
</comment>
<proteinExistence type="predicted"/>
<accession>A0A9Q0AS07</accession>
<organism evidence="2 3">
    <name type="scientific">Neoarthrinium moseri</name>
    <dbReference type="NCBI Taxonomy" id="1658444"/>
    <lineage>
        <taxon>Eukaryota</taxon>
        <taxon>Fungi</taxon>
        <taxon>Dikarya</taxon>
        <taxon>Ascomycota</taxon>
        <taxon>Pezizomycotina</taxon>
        <taxon>Sordariomycetes</taxon>
        <taxon>Xylariomycetidae</taxon>
        <taxon>Amphisphaeriales</taxon>
        <taxon>Apiosporaceae</taxon>
        <taxon>Neoarthrinium</taxon>
    </lineage>
</organism>
<dbReference type="EMBL" id="JAFIMR010000010">
    <property type="protein sequence ID" value="KAI1873384.1"/>
    <property type="molecule type" value="Genomic_DNA"/>
</dbReference>
<feature type="compositionally biased region" description="Low complexity" evidence="1">
    <location>
        <begin position="1"/>
        <end position="14"/>
    </location>
</feature>
<feature type="region of interest" description="Disordered" evidence="1">
    <location>
        <begin position="1"/>
        <end position="67"/>
    </location>
</feature>
<name>A0A9Q0AS07_9PEZI</name>